<evidence type="ECO:0000256" key="4">
    <source>
        <dbReference type="ARBA" id="ARBA00005336"/>
    </source>
</evidence>
<evidence type="ECO:0000256" key="16">
    <source>
        <dbReference type="ARBA" id="ARBA00041276"/>
    </source>
</evidence>
<evidence type="ECO:0000256" key="8">
    <source>
        <dbReference type="ARBA" id="ARBA00022801"/>
    </source>
</evidence>
<evidence type="ECO:0000256" key="18">
    <source>
        <dbReference type="ARBA" id="ARBA00041808"/>
    </source>
</evidence>
<evidence type="ECO:0000256" key="6">
    <source>
        <dbReference type="ARBA" id="ARBA00022525"/>
    </source>
</evidence>
<dbReference type="InterPro" id="IPR050288">
    <property type="entry name" value="Cellulose_deg_GH3"/>
</dbReference>
<evidence type="ECO:0000256" key="11">
    <source>
        <dbReference type="ARBA" id="ARBA00023277"/>
    </source>
</evidence>
<dbReference type="Gene3D" id="3.40.50.1700">
    <property type="entry name" value="Glycoside hydrolase family 3 C-terminal domain"/>
    <property type="match status" value="1"/>
</dbReference>
<dbReference type="InterPro" id="IPR001764">
    <property type="entry name" value="Glyco_hydro_3_N"/>
</dbReference>
<keyword evidence="8 22" id="KW-0378">Hydrolase</keyword>
<evidence type="ECO:0000256" key="12">
    <source>
        <dbReference type="ARBA" id="ARBA00023295"/>
    </source>
</evidence>
<accession>A0ABR4L984</accession>
<keyword evidence="6" id="KW-0964">Secreted</keyword>
<dbReference type="InterPro" id="IPR026891">
    <property type="entry name" value="Fn3-like"/>
</dbReference>
<evidence type="ECO:0000256" key="10">
    <source>
        <dbReference type="ARBA" id="ARBA00023180"/>
    </source>
</evidence>
<evidence type="ECO:0000256" key="9">
    <source>
        <dbReference type="ARBA" id="ARBA00023001"/>
    </source>
</evidence>
<protein>
    <recommendedName>
        <fullName evidence="15">Probable beta-glucosidase G</fullName>
        <ecNumber evidence="5">3.2.1.21</ecNumber>
    </recommendedName>
    <alternativeName>
        <fullName evidence="16">Beta-D-glucoside glucohydrolase G</fullName>
    </alternativeName>
    <alternativeName>
        <fullName evidence="17">Cellobiase G</fullName>
    </alternativeName>
    <alternativeName>
        <fullName evidence="18">Gentiobiase G</fullName>
    </alternativeName>
</protein>
<evidence type="ECO:0000256" key="3">
    <source>
        <dbReference type="ARBA" id="ARBA00004987"/>
    </source>
</evidence>
<dbReference type="PRINTS" id="PR00133">
    <property type="entry name" value="GLHYDRLASE3"/>
</dbReference>
<dbReference type="EMBL" id="JBFXLQ010000075">
    <property type="protein sequence ID" value="KAL2861085.1"/>
    <property type="molecule type" value="Genomic_DNA"/>
</dbReference>
<feature type="chain" id="PRO_5047326135" description="Probable beta-glucosidase G" evidence="20">
    <location>
        <begin position="22"/>
        <end position="805"/>
    </location>
</feature>
<dbReference type="InterPro" id="IPR017853">
    <property type="entry name" value="GH"/>
</dbReference>
<dbReference type="InterPro" id="IPR002772">
    <property type="entry name" value="Glyco_hydro_3_C"/>
</dbReference>
<dbReference type="Proteomes" id="UP001610432">
    <property type="component" value="Unassembled WGS sequence"/>
</dbReference>
<dbReference type="GO" id="GO:0016787">
    <property type="term" value="F:hydrolase activity"/>
    <property type="evidence" value="ECO:0007669"/>
    <property type="project" value="UniProtKB-KW"/>
</dbReference>
<keyword evidence="12" id="KW-0326">Glycosidase</keyword>
<dbReference type="SMART" id="SM01217">
    <property type="entry name" value="Fn3_like"/>
    <property type="match status" value="1"/>
</dbReference>
<feature type="signal peptide" evidence="20">
    <location>
        <begin position="1"/>
        <end position="21"/>
    </location>
</feature>
<dbReference type="EC" id="3.2.1.21" evidence="5"/>
<comment type="function">
    <text evidence="14">Beta-glucosidases are one of a number of cellulolytic enzymes involved in the degradation of cellulosic biomass. Catalyzes the last step releasing glucose from the inhibitory cellobiose.</text>
</comment>
<evidence type="ECO:0000259" key="21">
    <source>
        <dbReference type="SMART" id="SM01217"/>
    </source>
</evidence>
<dbReference type="SUPFAM" id="SSF52279">
    <property type="entry name" value="Beta-D-glucan exohydrolase, C-terminal domain"/>
    <property type="match status" value="1"/>
</dbReference>
<evidence type="ECO:0000313" key="22">
    <source>
        <dbReference type="EMBL" id="KAL2861085.1"/>
    </source>
</evidence>
<keyword evidence="7 20" id="KW-0732">Signal</keyword>
<dbReference type="Pfam" id="PF14310">
    <property type="entry name" value="Fn3-like"/>
    <property type="match status" value="1"/>
</dbReference>
<dbReference type="GeneID" id="98149052"/>
<dbReference type="InterPro" id="IPR036962">
    <property type="entry name" value="Glyco_hydro_3_N_sf"/>
</dbReference>
<feature type="region of interest" description="Disordered" evidence="19">
    <location>
        <begin position="667"/>
        <end position="690"/>
    </location>
</feature>
<evidence type="ECO:0000256" key="7">
    <source>
        <dbReference type="ARBA" id="ARBA00022729"/>
    </source>
</evidence>
<dbReference type="InterPro" id="IPR013783">
    <property type="entry name" value="Ig-like_fold"/>
</dbReference>
<keyword evidence="9" id="KW-0136">Cellulose degradation</keyword>
<dbReference type="PANTHER" id="PTHR42715:SF12">
    <property type="entry name" value="BETA-GLUCOSIDASE G-RELATED"/>
    <property type="match status" value="1"/>
</dbReference>
<evidence type="ECO:0000256" key="17">
    <source>
        <dbReference type="ARBA" id="ARBA00041601"/>
    </source>
</evidence>
<reference evidence="22 23" key="1">
    <citation type="submission" date="2024-07" db="EMBL/GenBank/DDBJ databases">
        <title>Section-level genome sequencing and comparative genomics of Aspergillus sections Usti and Cavernicolus.</title>
        <authorList>
            <consortium name="Lawrence Berkeley National Laboratory"/>
            <person name="Nybo J.L."/>
            <person name="Vesth T.C."/>
            <person name="Theobald S."/>
            <person name="Frisvad J.C."/>
            <person name="Larsen T.O."/>
            <person name="Kjaerboelling I."/>
            <person name="Rothschild-Mancinelli K."/>
            <person name="Lyhne E.K."/>
            <person name="Kogle M.E."/>
            <person name="Barry K."/>
            <person name="Clum A."/>
            <person name="Na H."/>
            <person name="Ledsgaard L."/>
            <person name="Lin J."/>
            <person name="Lipzen A."/>
            <person name="Kuo A."/>
            <person name="Riley R."/>
            <person name="Mondo S."/>
            <person name="Labutti K."/>
            <person name="Haridas S."/>
            <person name="Pangalinan J."/>
            <person name="Salamov A.A."/>
            <person name="Simmons B.A."/>
            <person name="Magnuson J.K."/>
            <person name="Chen J."/>
            <person name="Drula E."/>
            <person name="Henrissat B."/>
            <person name="Wiebenga A."/>
            <person name="Lubbers R.J."/>
            <person name="Gomes A.C."/>
            <person name="Macurrencykelacurrency M.R."/>
            <person name="Stajich J."/>
            <person name="Grigoriev I.V."/>
            <person name="Mortensen U.H."/>
            <person name="De Vries R.P."/>
            <person name="Baker S.E."/>
            <person name="Andersen M.R."/>
        </authorList>
    </citation>
    <scope>NUCLEOTIDE SEQUENCE [LARGE SCALE GENOMIC DNA]</scope>
    <source>
        <strain evidence="22 23">CBS 449.75</strain>
    </source>
</reference>
<comment type="pathway">
    <text evidence="3">Glycan metabolism; cellulose degradation.</text>
</comment>
<proteinExistence type="inferred from homology"/>
<evidence type="ECO:0000313" key="23">
    <source>
        <dbReference type="Proteomes" id="UP001610432"/>
    </source>
</evidence>
<dbReference type="RefSeq" id="XP_070880979.1">
    <property type="nucleotide sequence ID" value="XM_071033980.1"/>
</dbReference>
<keyword evidence="10" id="KW-0325">Glycoprotein</keyword>
<evidence type="ECO:0000256" key="14">
    <source>
        <dbReference type="ARBA" id="ARBA00024983"/>
    </source>
</evidence>
<comment type="catalytic activity">
    <reaction evidence="1">
        <text>Hydrolysis of terminal, non-reducing beta-D-glucosyl residues with release of beta-D-glucose.</text>
        <dbReference type="EC" id="3.2.1.21"/>
    </reaction>
</comment>
<evidence type="ECO:0000256" key="20">
    <source>
        <dbReference type="SAM" id="SignalP"/>
    </source>
</evidence>
<gene>
    <name evidence="22" type="ORF">BJX67DRAFT_386019</name>
</gene>
<keyword evidence="13" id="KW-0624">Polysaccharide degradation</keyword>
<dbReference type="PANTHER" id="PTHR42715">
    <property type="entry name" value="BETA-GLUCOSIDASE"/>
    <property type="match status" value="1"/>
</dbReference>
<evidence type="ECO:0000256" key="15">
    <source>
        <dbReference type="ARBA" id="ARBA00039579"/>
    </source>
</evidence>
<dbReference type="Pfam" id="PF01915">
    <property type="entry name" value="Glyco_hydro_3_C"/>
    <property type="match status" value="1"/>
</dbReference>
<comment type="subcellular location">
    <subcellularLocation>
        <location evidence="2">Secreted</location>
    </subcellularLocation>
</comment>
<evidence type="ECO:0000256" key="1">
    <source>
        <dbReference type="ARBA" id="ARBA00000448"/>
    </source>
</evidence>
<evidence type="ECO:0000256" key="2">
    <source>
        <dbReference type="ARBA" id="ARBA00004613"/>
    </source>
</evidence>
<keyword evidence="11" id="KW-0119">Carbohydrate metabolism</keyword>
<feature type="domain" description="Fibronectin type III-like" evidence="21">
    <location>
        <begin position="714"/>
        <end position="790"/>
    </location>
</feature>
<dbReference type="SUPFAM" id="SSF51445">
    <property type="entry name" value="(Trans)glycosidases"/>
    <property type="match status" value="1"/>
</dbReference>
<dbReference type="Pfam" id="PF00933">
    <property type="entry name" value="Glyco_hydro_3"/>
    <property type="match status" value="1"/>
</dbReference>
<name>A0ABR4L984_9EURO</name>
<comment type="caution">
    <text evidence="22">The sequence shown here is derived from an EMBL/GenBank/DDBJ whole genome shotgun (WGS) entry which is preliminary data.</text>
</comment>
<evidence type="ECO:0000256" key="19">
    <source>
        <dbReference type="SAM" id="MobiDB-lite"/>
    </source>
</evidence>
<organism evidence="22 23">
    <name type="scientific">Aspergillus lucknowensis</name>
    <dbReference type="NCBI Taxonomy" id="176173"/>
    <lineage>
        <taxon>Eukaryota</taxon>
        <taxon>Fungi</taxon>
        <taxon>Dikarya</taxon>
        <taxon>Ascomycota</taxon>
        <taxon>Pezizomycotina</taxon>
        <taxon>Eurotiomycetes</taxon>
        <taxon>Eurotiomycetidae</taxon>
        <taxon>Eurotiales</taxon>
        <taxon>Aspergillaceae</taxon>
        <taxon>Aspergillus</taxon>
        <taxon>Aspergillus subgen. Nidulantes</taxon>
    </lineage>
</organism>
<sequence>MRAVQILAGACLLTHAEFGLAHYQQDSFFPSPNATGSGDWKDAFIQAQSLTAKMTLEEKLFMVTGVEGPCVGNIPEIPRLGFKGLCLQDGPLAIKQVSYASTFPAGVSAAATWDKKLMHQRGVELGQEFFAKGAHIMLGPVAGPLGRSPFGGRNWESFGPDPYLAGVAMEETIRGVQSQGVQACPKHYIANEQETQRNPSSNEDGVTIEALSSNVDDRTMHEVYLWPFANAVRAGTSSIMCAYNRINQTYACENSKALNGLLKTELGFRGYVLSDWGGTHSGLNSILSGLDMDMPGPLAGSGASEDIESWFGRNITTMINNGSLEATRLDDMVHRVLTPYYFLRQDRESFPTIDRDTSQITAGVTGDVYPDFKDPFNLSPPDDMNRDVRADHAQLIREMGAASTVLLKNVAGTLPLHSPKRIGVFGNDAGAPSGGPFVVDAPIGVMATGSNGGGTGSGRIQDLVSPLEAIRDRSPHSYIQSVLDNDVLTSENLEGIYPAPDVCIVFLKQFATEGEDHSLELDYDATNVVETVTSSGSCPNTVVVMHNPGPVVLPWADNDNVTAILAAHYPGEQAGNSLADILFGDVSPSGKLPYTIAYSEKDYNTPIVNLTDVTDPNGWQLDFTEGLMIDYRHFDHAAVAPRYEFGFGLSYTTFTLSNLHIRRTSPTGKSQLQAYPPESGNPGIPQPGGHPSLWEVVASVSVAVHNTGETTGAAVPQLYLSFPTTSPAELTTANTPPKVLRGFEKIMLEPGQREVVTFNLTRRDVSFWDAVAQEWKIPRGDFGVWAGQSSRDEEFLTDVLRLREE</sequence>
<keyword evidence="23" id="KW-1185">Reference proteome</keyword>
<dbReference type="Gene3D" id="2.60.40.10">
    <property type="entry name" value="Immunoglobulins"/>
    <property type="match status" value="1"/>
</dbReference>
<comment type="similarity">
    <text evidence="4">Belongs to the glycosyl hydrolase 3 family.</text>
</comment>
<evidence type="ECO:0000256" key="5">
    <source>
        <dbReference type="ARBA" id="ARBA00012744"/>
    </source>
</evidence>
<dbReference type="Gene3D" id="3.20.20.300">
    <property type="entry name" value="Glycoside hydrolase, family 3, N-terminal domain"/>
    <property type="match status" value="1"/>
</dbReference>
<evidence type="ECO:0000256" key="13">
    <source>
        <dbReference type="ARBA" id="ARBA00023326"/>
    </source>
</evidence>
<dbReference type="InterPro" id="IPR036881">
    <property type="entry name" value="Glyco_hydro_3_C_sf"/>
</dbReference>